<keyword evidence="5 6" id="KW-0482">Metalloprotease</keyword>
<keyword evidence="9" id="KW-1185">Reference proteome</keyword>
<dbReference type="EMBL" id="OMOJ01000007">
    <property type="protein sequence ID" value="SPF81167.1"/>
    <property type="molecule type" value="Genomic_DNA"/>
</dbReference>
<reference evidence="9" key="1">
    <citation type="submission" date="2018-03" db="EMBL/GenBank/DDBJ databases">
        <authorList>
            <person name="Rodrigo-Torres L."/>
            <person name="Arahal R. D."/>
            <person name="Lucena T."/>
        </authorList>
    </citation>
    <scope>NUCLEOTIDE SEQUENCE [LARGE SCALE GENOMIC DNA]</scope>
    <source>
        <strain evidence="9">CECT 8871</strain>
    </source>
</reference>
<dbReference type="GO" id="GO:0016020">
    <property type="term" value="C:membrane"/>
    <property type="evidence" value="ECO:0007669"/>
    <property type="project" value="TreeGrafter"/>
</dbReference>
<dbReference type="AlphaFoldDB" id="A0A2R8AYX3"/>
<dbReference type="OrthoDB" id="7338723at2"/>
<name>A0A2R8AYX3_9RHOB</name>
<comment type="cofactor">
    <cofactor evidence="6">
        <name>Zn(2+)</name>
        <dbReference type="ChEBI" id="CHEBI:29105"/>
    </cofactor>
    <text evidence="6">Binds 1 zinc ion per subunit.</text>
</comment>
<keyword evidence="3 6" id="KW-0378">Hydrolase</keyword>
<evidence type="ECO:0000256" key="1">
    <source>
        <dbReference type="ARBA" id="ARBA00022670"/>
    </source>
</evidence>
<keyword evidence="2" id="KW-0479">Metal-binding</keyword>
<organism evidence="8 9">
    <name type="scientific">Pseudoprimorskyibacter insulae</name>
    <dbReference type="NCBI Taxonomy" id="1695997"/>
    <lineage>
        <taxon>Bacteria</taxon>
        <taxon>Pseudomonadati</taxon>
        <taxon>Pseudomonadota</taxon>
        <taxon>Alphaproteobacteria</taxon>
        <taxon>Rhodobacterales</taxon>
        <taxon>Paracoccaceae</taxon>
        <taxon>Pseudoprimorskyibacter</taxon>
    </lineage>
</organism>
<dbReference type="GO" id="GO:0051603">
    <property type="term" value="P:proteolysis involved in protein catabolic process"/>
    <property type="evidence" value="ECO:0007669"/>
    <property type="project" value="TreeGrafter"/>
</dbReference>
<dbReference type="InterPro" id="IPR051156">
    <property type="entry name" value="Mito/Outer_Membr_Metalloprot"/>
</dbReference>
<dbReference type="RefSeq" id="WP_108887019.1">
    <property type="nucleotide sequence ID" value="NZ_OMOJ01000007.1"/>
</dbReference>
<evidence type="ECO:0000256" key="3">
    <source>
        <dbReference type="ARBA" id="ARBA00022801"/>
    </source>
</evidence>
<dbReference type="GO" id="GO:0004222">
    <property type="term" value="F:metalloendopeptidase activity"/>
    <property type="evidence" value="ECO:0007669"/>
    <property type="project" value="InterPro"/>
</dbReference>
<gene>
    <name evidence="8" type="primary">bepA_3</name>
    <name evidence="8" type="ORF">PRI8871_02989</name>
</gene>
<dbReference type="Pfam" id="PF01435">
    <property type="entry name" value="Peptidase_M48"/>
    <property type="match status" value="1"/>
</dbReference>
<accession>A0A2R8AYX3</accession>
<feature type="domain" description="Peptidase M48" evidence="7">
    <location>
        <begin position="65"/>
        <end position="231"/>
    </location>
</feature>
<evidence type="ECO:0000256" key="6">
    <source>
        <dbReference type="RuleBase" id="RU003983"/>
    </source>
</evidence>
<dbReference type="Proteomes" id="UP000244904">
    <property type="component" value="Unassembled WGS sequence"/>
</dbReference>
<proteinExistence type="inferred from homology"/>
<comment type="similarity">
    <text evidence="6">Belongs to the peptidase M48 family.</text>
</comment>
<evidence type="ECO:0000313" key="9">
    <source>
        <dbReference type="Proteomes" id="UP000244904"/>
    </source>
</evidence>
<evidence type="ECO:0000256" key="5">
    <source>
        <dbReference type="ARBA" id="ARBA00023049"/>
    </source>
</evidence>
<dbReference type="InterPro" id="IPR001915">
    <property type="entry name" value="Peptidase_M48"/>
</dbReference>
<dbReference type="PANTHER" id="PTHR22726:SF1">
    <property type="entry name" value="METALLOENDOPEPTIDASE OMA1, MITOCHONDRIAL"/>
    <property type="match status" value="1"/>
</dbReference>
<protein>
    <submittedName>
        <fullName evidence="8">Beta-barrel assembly-enhancing protease</fullName>
        <ecNumber evidence="8">3.4.-.-</ecNumber>
    </submittedName>
</protein>
<sequence>MRWIATVVAGLSLTGCVTITEPVQQSAPQAAPSAQSNEAVARQAAAIFQEVVTRVEPVAEAECTRLAPRSNCDYQIVIDDRPGQAPNAFQTLTESGRPIIAFNIPLLLSVRNSHELAFVMGHEAAHHIAGHIARTQQNAAVGAVIFSGLAALGGADASAVRSAEQLGATIGARTYSKDYELQADVLGTRIAATAGYDPRIGVRFFDQLEDPGNLFLGTHPPNAKRVEAVNQAAAAL</sequence>
<keyword evidence="1 6" id="KW-0645">Protease</keyword>
<dbReference type="PANTHER" id="PTHR22726">
    <property type="entry name" value="METALLOENDOPEPTIDASE OMA1"/>
    <property type="match status" value="1"/>
</dbReference>
<evidence type="ECO:0000313" key="8">
    <source>
        <dbReference type="EMBL" id="SPF81167.1"/>
    </source>
</evidence>
<keyword evidence="4 6" id="KW-0862">Zinc</keyword>
<evidence type="ECO:0000256" key="4">
    <source>
        <dbReference type="ARBA" id="ARBA00022833"/>
    </source>
</evidence>
<evidence type="ECO:0000259" key="7">
    <source>
        <dbReference type="Pfam" id="PF01435"/>
    </source>
</evidence>
<evidence type="ECO:0000256" key="2">
    <source>
        <dbReference type="ARBA" id="ARBA00022723"/>
    </source>
</evidence>
<dbReference type="GO" id="GO:0046872">
    <property type="term" value="F:metal ion binding"/>
    <property type="evidence" value="ECO:0007669"/>
    <property type="project" value="UniProtKB-KW"/>
</dbReference>
<dbReference type="Gene3D" id="3.30.2010.10">
    <property type="entry name" value="Metalloproteases ('zincins'), catalytic domain"/>
    <property type="match status" value="1"/>
</dbReference>
<dbReference type="PROSITE" id="PS51257">
    <property type="entry name" value="PROKAR_LIPOPROTEIN"/>
    <property type="match status" value="1"/>
</dbReference>
<dbReference type="EC" id="3.4.-.-" evidence="8"/>